<accession>I4DB31</accession>
<dbReference type="KEGG" id="dai:Desaci_4143"/>
<evidence type="ECO:0000313" key="3">
    <source>
        <dbReference type="EMBL" id="AFM43005.1"/>
    </source>
</evidence>
<reference evidence="3 4" key="1">
    <citation type="journal article" date="2012" name="J. Bacteriol.">
        <title>Complete genome sequences of Desulfosporosinus orientis DSM765T, Desulfosporosinus youngiae DSM17734T, Desulfosporosinus meridiei DSM13257T, and Desulfosporosinus acidiphilus DSM22704T.</title>
        <authorList>
            <person name="Pester M."/>
            <person name="Brambilla E."/>
            <person name="Alazard D."/>
            <person name="Rattei T."/>
            <person name="Weinmaier T."/>
            <person name="Han J."/>
            <person name="Lucas S."/>
            <person name="Lapidus A."/>
            <person name="Cheng J.F."/>
            <person name="Goodwin L."/>
            <person name="Pitluck S."/>
            <person name="Peters L."/>
            <person name="Ovchinnikova G."/>
            <person name="Teshima H."/>
            <person name="Detter J.C."/>
            <person name="Han C.S."/>
            <person name="Tapia R."/>
            <person name="Land M.L."/>
            <person name="Hauser L."/>
            <person name="Kyrpides N.C."/>
            <person name="Ivanova N.N."/>
            <person name="Pagani I."/>
            <person name="Huntmann M."/>
            <person name="Wei C.L."/>
            <person name="Davenport K.W."/>
            <person name="Daligault H."/>
            <person name="Chain P.S."/>
            <person name="Chen A."/>
            <person name="Mavromatis K."/>
            <person name="Markowitz V."/>
            <person name="Szeto E."/>
            <person name="Mikhailova N."/>
            <person name="Pati A."/>
            <person name="Wagner M."/>
            <person name="Woyke T."/>
            <person name="Ollivier B."/>
            <person name="Klenk H.P."/>
            <person name="Spring S."/>
            <person name="Loy A."/>
        </authorList>
    </citation>
    <scope>NUCLEOTIDE SEQUENCE [LARGE SCALE GENOMIC DNA]</scope>
    <source>
        <strain evidence="4">DSM 22704 / JCM 16185 / SJ4</strain>
    </source>
</reference>
<dbReference type="SMART" id="SM00530">
    <property type="entry name" value="HTH_XRE"/>
    <property type="match status" value="1"/>
</dbReference>
<evidence type="ECO:0000259" key="2">
    <source>
        <dbReference type="PROSITE" id="PS50943"/>
    </source>
</evidence>
<dbReference type="STRING" id="646529.Desaci_4143"/>
<evidence type="ECO:0000313" key="4">
    <source>
        <dbReference type="Proteomes" id="UP000002892"/>
    </source>
</evidence>
<dbReference type="InterPro" id="IPR001387">
    <property type="entry name" value="Cro/C1-type_HTH"/>
</dbReference>
<proteinExistence type="predicted"/>
<protein>
    <submittedName>
        <fullName evidence="3">Putative transcriptional regulator</fullName>
    </submittedName>
</protein>
<dbReference type="CDD" id="cd00093">
    <property type="entry name" value="HTH_XRE"/>
    <property type="match status" value="1"/>
</dbReference>
<dbReference type="OrthoDB" id="9811208at2"/>
<keyword evidence="4" id="KW-1185">Reference proteome</keyword>
<name>I4DB31_DESAJ</name>
<dbReference type="HOGENOM" id="CLU_066192_4_5_9"/>
<organism evidence="3 4">
    <name type="scientific">Desulfosporosinus acidiphilus (strain DSM 22704 / JCM 16185 / SJ4)</name>
    <dbReference type="NCBI Taxonomy" id="646529"/>
    <lineage>
        <taxon>Bacteria</taxon>
        <taxon>Bacillati</taxon>
        <taxon>Bacillota</taxon>
        <taxon>Clostridia</taxon>
        <taxon>Eubacteriales</taxon>
        <taxon>Desulfitobacteriaceae</taxon>
        <taxon>Desulfosporosinus</taxon>
    </lineage>
</organism>
<sequence>MGTLGDRLRKLRLEREDKPRQEDVALAIGYSRATYANWEIGRGEPDHDALRALSKYFNCTADYLLGLSDQAKQFPSKDDEEFELDFRIAANNEDGYGKEPSPELKRFIKEIIQEELDKVKKE</sequence>
<dbReference type="RefSeq" id="WP_014828991.1">
    <property type="nucleotide sequence ID" value="NC_018068.1"/>
</dbReference>
<dbReference type="PANTHER" id="PTHR46558:SF11">
    <property type="entry name" value="HTH-TYPE TRANSCRIPTIONAL REGULATOR XRE"/>
    <property type="match status" value="1"/>
</dbReference>
<feature type="domain" description="HTH cro/C1-type" evidence="2">
    <location>
        <begin position="8"/>
        <end position="64"/>
    </location>
</feature>
<keyword evidence="1" id="KW-0238">DNA-binding</keyword>
<dbReference type="eggNOG" id="COG1396">
    <property type="taxonomic scope" value="Bacteria"/>
</dbReference>
<dbReference type="PROSITE" id="PS50943">
    <property type="entry name" value="HTH_CROC1"/>
    <property type="match status" value="1"/>
</dbReference>
<dbReference type="AlphaFoldDB" id="I4DB31"/>
<dbReference type="PANTHER" id="PTHR46558">
    <property type="entry name" value="TRACRIPTIONAL REGULATORY PROTEIN-RELATED-RELATED"/>
    <property type="match status" value="1"/>
</dbReference>
<dbReference type="Pfam" id="PF01381">
    <property type="entry name" value="HTH_3"/>
    <property type="match status" value="1"/>
</dbReference>
<dbReference type="Proteomes" id="UP000002892">
    <property type="component" value="Chromosome"/>
</dbReference>
<dbReference type="InterPro" id="IPR010982">
    <property type="entry name" value="Lambda_DNA-bd_dom_sf"/>
</dbReference>
<dbReference type="GO" id="GO:0003677">
    <property type="term" value="F:DNA binding"/>
    <property type="evidence" value="ECO:0007669"/>
    <property type="project" value="UniProtKB-KW"/>
</dbReference>
<evidence type="ECO:0000256" key="1">
    <source>
        <dbReference type="ARBA" id="ARBA00023125"/>
    </source>
</evidence>
<dbReference type="SUPFAM" id="SSF47413">
    <property type="entry name" value="lambda repressor-like DNA-binding domains"/>
    <property type="match status" value="1"/>
</dbReference>
<dbReference type="Gene3D" id="1.10.260.40">
    <property type="entry name" value="lambda repressor-like DNA-binding domains"/>
    <property type="match status" value="1"/>
</dbReference>
<dbReference type="EMBL" id="CP003639">
    <property type="protein sequence ID" value="AFM43005.1"/>
    <property type="molecule type" value="Genomic_DNA"/>
</dbReference>
<gene>
    <name evidence="3" type="ordered locus">Desaci_4143</name>
</gene>